<gene>
    <name evidence="1" type="ORF">B5G17_12425</name>
</gene>
<sequence length="69" mass="7720">MIPTIKKAYIYCISHRELLPLNPILKGQNIPIFSPKTSPCFGVLHPGVLGENIPMFWGNTSGCFRYSVI</sequence>
<dbReference type="AlphaFoldDB" id="A0A1Y3V5L3"/>
<evidence type="ECO:0000313" key="1">
    <source>
        <dbReference type="EMBL" id="OUN53749.1"/>
    </source>
</evidence>
<reference evidence="2" key="1">
    <citation type="submission" date="2017-04" db="EMBL/GenBank/DDBJ databases">
        <title>Function of individual gut microbiota members based on whole genome sequencing of pure cultures obtained from chicken caecum.</title>
        <authorList>
            <person name="Medvecky M."/>
            <person name="Cejkova D."/>
            <person name="Polansky O."/>
            <person name="Karasova D."/>
            <person name="Kubasova T."/>
            <person name="Cizek A."/>
            <person name="Rychlik I."/>
        </authorList>
    </citation>
    <scope>NUCLEOTIDE SEQUENCE [LARGE SCALE GENOMIC DNA]</scope>
    <source>
        <strain evidence="2">An67</strain>
    </source>
</reference>
<accession>A0A1Y3V5L3</accession>
<dbReference type="EMBL" id="NFHS01000006">
    <property type="protein sequence ID" value="OUN53749.1"/>
    <property type="molecule type" value="Genomic_DNA"/>
</dbReference>
<protein>
    <submittedName>
        <fullName evidence="1">Uncharacterized protein</fullName>
    </submittedName>
</protein>
<proteinExistence type="predicted"/>
<organism evidence="1 2">
    <name type="scientific">Bacteroides uniformis</name>
    <dbReference type="NCBI Taxonomy" id="820"/>
    <lineage>
        <taxon>Bacteria</taxon>
        <taxon>Pseudomonadati</taxon>
        <taxon>Bacteroidota</taxon>
        <taxon>Bacteroidia</taxon>
        <taxon>Bacteroidales</taxon>
        <taxon>Bacteroidaceae</taxon>
        <taxon>Bacteroides</taxon>
    </lineage>
</organism>
<name>A0A1Y3V5L3_BACUN</name>
<comment type="caution">
    <text evidence="1">The sequence shown here is derived from an EMBL/GenBank/DDBJ whole genome shotgun (WGS) entry which is preliminary data.</text>
</comment>
<dbReference type="Proteomes" id="UP000196329">
    <property type="component" value="Unassembled WGS sequence"/>
</dbReference>
<evidence type="ECO:0000313" key="2">
    <source>
        <dbReference type="Proteomes" id="UP000196329"/>
    </source>
</evidence>